<accession>A0A839QLZ2</accession>
<feature type="transmembrane region" description="Helical" evidence="1">
    <location>
        <begin position="94"/>
        <end position="112"/>
    </location>
</feature>
<sequence>MFEDLAQTALAMYLFVLAGFCLTWALSPLAASWEIARMRMSPRSLEDRVSGQSLVGPVIVLGAVGFIISGTVGWSVGALMEDFDPVRFTESSRHINVIAISIGVFAVAAYLANAYARYGSGRPTNLGEKLYELQNAERGFYATQHMDGEHWAALREQLTAPWGRLRASDQALLEHLLDGTLPDRVWEQISGRQVQEMRSTHGAVPATAAERRLARRWWVAHPAHWLRIALMLATLGAAIVFAVDSGDTGTVTATLLGLLIGALVVPPLLLRSARAHNRARSAVLARDLLWTQRAVQLIDDLVAALRAPA</sequence>
<dbReference type="RefSeq" id="WP_183510975.1">
    <property type="nucleotide sequence ID" value="NZ_BAABGK010000008.1"/>
</dbReference>
<gene>
    <name evidence="2" type="ORF">E9229_001965</name>
</gene>
<feature type="transmembrane region" description="Helical" evidence="1">
    <location>
        <begin position="12"/>
        <end position="33"/>
    </location>
</feature>
<keyword evidence="1" id="KW-0812">Transmembrane</keyword>
<dbReference type="AlphaFoldDB" id="A0A839QLZ2"/>
<evidence type="ECO:0000313" key="3">
    <source>
        <dbReference type="Proteomes" id="UP000523000"/>
    </source>
</evidence>
<organism evidence="2 3">
    <name type="scientific">Paeniglutamicibacter cryotolerans</name>
    <dbReference type="NCBI Taxonomy" id="670079"/>
    <lineage>
        <taxon>Bacteria</taxon>
        <taxon>Bacillati</taxon>
        <taxon>Actinomycetota</taxon>
        <taxon>Actinomycetes</taxon>
        <taxon>Micrococcales</taxon>
        <taxon>Micrococcaceae</taxon>
        <taxon>Paeniglutamicibacter</taxon>
    </lineage>
</organism>
<comment type="caution">
    <text evidence="2">The sequence shown here is derived from an EMBL/GenBank/DDBJ whole genome shotgun (WGS) entry which is preliminary data.</text>
</comment>
<protein>
    <submittedName>
        <fullName evidence="2">Uncharacterized protein</fullName>
    </submittedName>
</protein>
<proteinExistence type="predicted"/>
<keyword evidence="1" id="KW-0472">Membrane</keyword>
<feature type="transmembrane region" description="Helical" evidence="1">
    <location>
        <begin position="225"/>
        <end position="243"/>
    </location>
</feature>
<name>A0A839QLZ2_9MICC</name>
<evidence type="ECO:0000313" key="2">
    <source>
        <dbReference type="EMBL" id="MBB2995774.1"/>
    </source>
</evidence>
<dbReference type="Proteomes" id="UP000523000">
    <property type="component" value="Unassembled WGS sequence"/>
</dbReference>
<feature type="transmembrane region" description="Helical" evidence="1">
    <location>
        <begin position="249"/>
        <end position="270"/>
    </location>
</feature>
<keyword evidence="1" id="KW-1133">Transmembrane helix</keyword>
<reference evidence="2 3" key="1">
    <citation type="submission" date="2020-08" db="EMBL/GenBank/DDBJ databases">
        <title>Sequencing the genomes of 1000 actinobacteria strains.</title>
        <authorList>
            <person name="Klenk H.-P."/>
        </authorList>
    </citation>
    <scope>NUCLEOTIDE SEQUENCE [LARGE SCALE GENOMIC DNA]</scope>
    <source>
        <strain evidence="2 3">DSM 22826</strain>
    </source>
</reference>
<dbReference type="EMBL" id="JACHVS010000001">
    <property type="protein sequence ID" value="MBB2995774.1"/>
    <property type="molecule type" value="Genomic_DNA"/>
</dbReference>
<feature type="transmembrane region" description="Helical" evidence="1">
    <location>
        <begin position="54"/>
        <end position="74"/>
    </location>
</feature>
<evidence type="ECO:0000256" key="1">
    <source>
        <dbReference type="SAM" id="Phobius"/>
    </source>
</evidence>
<keyword evidence="3" id="KW-1185">Reference proteome</keyword>